<dbReference type="InterPro" id="IPR002656">
    <property type="entry name" value="Acyl_transf_3_dom"/>
</dbReference>
<keyword evidence="4" id="KW-1185">Reference proteome</keyword>
<dbReference type="GO" id="GO:0016746">
    <property type="term" value="F:acyltransferase activity"/>
    <property type="evidence" value="ECO:0007669"/>
    <property type="project" value="UniProtKB-KW"/>
</dbReference>
<keyword evidence="3" id="KW-0012">Acyltransferase</keyword>
<dbReference type="Pfam" id="PF01757">
    <property type="entry name" value="Acyl_transf_3"/>
    <property type="match status" value="1"/>
</dbReference>
<evidence type="ECO:0000259" key="2">
    <source>
        <dbReference type="Pfam" id="PF01757"/>
    </source>
</evidence>
<accession>A0ABR8WJ63</accession>
<dbReference type="Proteomes" id="UP000626242">
    <property type="component" value="Unassembled WGS sequence"/>
</dbReference>
<feature type="transmembrane region" description="Helical" evidence="1">
    <location>
        <begin position="132"/>
        <end position="152"/>
    </location>
</feature>
<feature type="transmembrane region" description="Helical" evidence="1">
    <location>
        <begin position="173"/>
        <end position="193"/>
    </location>
</feature>
<keyword evidence="1" id="KW-0812">Transmembrane</keyword>
<feature type="transmembrane region" description="Helical" evidence="1">
    <location>
        <begin position="108"/>
        <end position="126"/>
    </location>
</feature>
<feature type="domain" description="Acyltransferase 3" evidence="2">
    <location>
        <begin position="16"/>
        <end position="215"/>
    </location>
</feature>
<evidence type="ECO:0000256" key="1">
    <source>
        <dbReference type="SAM" id="Phobius"/>
    </source>
</evidence>
<dbReference type="PANTHER" id="PTHR23028:SF53">
    <property type="entry name" value="ACYL_TRANSF_3 DOMAIN-CONTAINING PROTEIN"/>
    <property type="match status" value="1"/>
</dbReference>
<feature type="transmembrane region" description="Helical" evidence="1">
    <location>
        <begin position="47"/>
        <end position="65"/>
    </location>
</feature>
<gene>
    <name evidence="3" type="ORF">H9628_00785</name>
</gene>
<sequence length="230" mass="26558">MYIFILPNLAVAYYGEVTGASQSWSLGTEEQFYIFWPLFIVIFRRRLIQGMILLLILYWMIKLGLGNIAGVDWRISNFWSLFNINCMAIGGIFAAIHFHRYKRILQILYNKILLLFIVGFLLLSLSCGIKYGFFHLEVYSVLFGIIILNLACNPSYEKILECRPLNYLGSISYGIYMYHPAIVPLAILAGKYFDSNLVIYTITLGGTFIISALSYEYFEKYFLKLKAKFA</sequence>
<evidence type="ECO:0000313" key="3">
    <source>
        <dbReference type="EMBL" id="MBD8017002.1"/>
    </source>
</evidence>
<dbReference type="InterPro" id="IPR050879">
    <property type="entry name" value="Acyltransferase_3"/>
</dbReference>
<proteinExistence type="predicted"/>
<name>A0ABR8WJ63_9FLAO</name>
<evidence type="ECO:0000313" key="4">
    <source>
        <dbReference type="Proteomes" id="UP000626242"/>
    </source>
</evidence>
<dbReference type="EMBL" id="JACSPS010000001">
    <property type="protein sequence ID" value="MBD8017002.1"/>
    <property type="molecule type" value="Genomic_DNA"/>
</dbReference>
<feature type="transmembrane region" description="Helical" evidence="1">
    <location>
        <begin position="199"/>
        <end position="218"/>
    </location>
</feature>
<keyword evidence="1" id="KW-1133">Transmembrane helix</keyword>
<dbReference type="PANTHER" id="PTHR23028">
    <property type="entry name" value="ACETYLTRANSFERASE"/>
    <property type="match status" value="1"/>
</dbReference>
<organism evidence="3 4">
    <name type="scientific">Kaistella pullorum</name>
    <dbReference type="NCBI Taxonomy" id="2763074"/>
    <lineage>
        <taxon>Bacteria</taxon>
        <taxon>Pseudomonadati</taxon>
        <taxon>Bacteroidota</taxon>
        <taxon>Flavobacteriia</taxon>
        <taxon>Flavobacteriales</taxon>
        <taxon>Weeksellaceae</taxon>
        <taxon>Chryseobacterium group</taxon>
        <taxon>Kaistella</taxon>
    </lineage>
</organism>
<protein>
    <submittedName>
        <fullName evidence="3">Acyltransferase</fullName>
    </submittedName>
</protein>
<keyword evidence="1" id="KW-0472">Membrane</keyword>
<keyword evidence="3" id="KW-0808">Transferase</keyword>
<reference evidence="3 4" key="1">
    <citation type="submission" date="2020-08" db="EMBL/GenBank/DDBJ databases">
        <title>A Genomic Blueprint of the Chicken Gut Microbiome.</title>
        <authorList>
            <person name="Gilroy R."/>
            <person name="Ravi A."/>
            <person name="Getino M."/>
            <person name="Pursley I."/>
            <person name="Horton D.L."/>
            <person name="Alikhan N.-F."/>
            <person name="Baker D."/>
            <person name="Gharbi K."/>
            <person name="Hall N."/>
            <person name="Watson M."/>
            <person name="Adriaenssens E.M."/>
            <person name="Foster-Nyarko E."/>
            <person name="Jarju S."/>
            <person name="Secka A."/>
            <person name="Antonio M."/>
            <person name="Oren A."/>
            <person name="Chaudhuri R."/>
            <person name="La Ragione R.M."/>
            <person name="Hildebrand F."/>
            <person name="Pallen M.J."/>
        </authorList>
    </citation>
    <scope>NUCLEOTIDE SEQUENCE [LARGE SCALE GENOMIC DNA]</scope>
    <source>
        <strain evidence="3 4">Sa1CVA4</strain>
    </source>
</reference>
<feature type="transmembrane region" description="Helical" evidence="1">
    <location>
        <begin position="77"/>
        <end position="96"/>
    </location>
</feature>
<comment type="caution">
    <text evidence="3">The sequence shown here is derived from an EMBL/GenBank/DDBJ whole genome shotgun (WGS) entry which is preliminary data.</text>
</comment>